<organism evidence="2 3">
    <name type="scientific">Acipenser ruthenus</name>
    <name type="common">Sterlet sturgeon</name>
    <dbReference type="NCBI Taxonomy" id="7906"/>
    <lineage>
        <taxon>Eukaryota</taxon>
        <taxon>Metazoa</taxon>
        <taxon>Chordata</taxon>
        <taxon>Craniata</taxon>
        <taxon>Vertebrata</taxon>
        <taxon>Euteleostomi</taxon>
        <taxon>Actinopterygii</taxon>
        <taxon>Chondrostei</taxon>
        <taxon>Acipenseriformes</taxon>
        <taxon>Acipenseridae</taxon>
        <taxon>Acipenser</taxon>
    </lineage>
</organism>
<keyword evidence="3" id="KW-1185">Reference proteome</keyword>
<proteinExistence type="predicted"/>
<dbReference type="AlphaFoldDB" id="A0A444US93"/>
<comment type="caution">
    <text evidence="2">The sequence shown here is derived from an EMBL/GenBank/DDBJ whole genome shotgun (WGS) entry which is preliminary data.</text>
</comment>
<reference evidence="2 3" key="1">
    <citation type="submission" date="2019-01" db="EMBL/GenBank/DDBJ databases">
        <title>Draft Genome and Complete Hox-Cluster Characterization of the Sterlet Sturgeon (Acipenser ruthenus).</title>
        <authorList>
            <person name="Wei Q."/>
        </authorList>
    </citation>
    <scope>NUCLEOTIDE SEQUENCE [LARGE SCALE GENOMIC DNA]</scope>
    <source>
        <strain evidence="2">WHYD16114868_AA</strain>
        <tissue evidence="2">Blood</tissue>
    </source>
</reference>
<evidence type="ECO:0000313" key="2">
    <source>
        <dbReference type="EMBL" id="RXM91042.1"/>
    </source>
</evidence>
<feature type="region of interest" description="Disordered" evidence="1">
    <location>
        <begin position="62"/>
        <end position="90"/>
    </location>
</feature>
<dbReference type="EMBL" id="SCEB01010739">
    <property type="protein sequence ID" value="RXM91042.1"/>
    <property type="molecule type" value="Genomic_DNA"/>
</dbReference>
<evidence type="ECO:0000256" key="1">
    <source>
        <dbReference type="SAM" id="MobiDB-lite"/>
    </source>
</evidence>
<dbReference type="Proteomes" id="UP000289886">
    <property type="component" value="Unassembled WGS sequence"/>
</dbReference>
<sequence length="109" mass="11257">MGQQTFMMNMMPAPAITQPTMLASRLPPPPVLAPALEPEPILGYMEDILSLQAFQEACSASKESPPVGLATSTRPAHARSTIGHISSPGTKGAMGALGEAAIASESEVL</sequence>
<accession>A0A444US93</accession>
<gene>
    <name evidence="2" type="ORF">EOD39_21588</name>
</gene>
<name>A0A444US93_ACIRT</name>
<protein>
    <submittedName>
        <fullName evidence="2">Uncharacterized protein</fullName>
    </submittedName>
</protein>
<evidence type="ECO:0000313" key="3">
    <source>
        <dbReference type="Proteomes" id="UP000289886"/>
    </source>
</evidence>